<sequence>MSFDEDILTLKPVPNLSFEHPYLPRSLMFHSIPSASLKTNDILASSSVYGMLVKLLLNPFSLSVTVELVNILPL</sequence>
<protein>
    <submittedName>
        <fullName evidence="1">Uncharacterized protein</fullName>
    </submittedName>
</protein>
<dbReference type="EMBL" id="RXGB01005127">
    <property type="protein sequence ID" value="TMW88388.1"/>
    <property type="molecule type" value="Genomic_DNA"/>
</dbReference>
<gene>
    <name evidence="1" type="ORF">EJD97_018623</name>
</gene>
<organism evidence="1">
    <name type="scientific">Solanum chilense</name>
    <name type="common">Tomato</name>
    <name type="synonym">Lycopersicon chilense</name>
    <dbReference type="NCBI Taxonomy" id="4083"/>
    <lineage>
        <taxon>Eukaryota</taxon>
        <taxon>Viridiplantae</taxon>
        <taxon>Streptophyta</taxon>
        <taxon>Embryophyta</taxon>
        <taxon>Tracheophyta</taxon>
        <taxon>Spermatophyta</taxon>
        <taxon>Magnoliopsida</taxon>
        <taxon>eudicotyledons</taxon>
        <taxon>Gunneridae</taxon>
        <taxon>Pentapetalae</taxon>
        <taxon>asterids</taxon>
        <taxon>lamiids</taxon>
        <taxon>Solanales</taxon>
        <taxon>Solanaceae</taxon>
        <taxon>Solanoideae</taxon>
        <taxon>Solaneae</taxon>
        <taxon>Solanum</taxon>
        <taxon>Solanum subgen. Lycopersicon</taxon>
    </lineage>
</organism>
<evidence type="ECO:0000313" key="1">
    <source>
        <dbReference type="EMBL" id="TMW88388.1"/>
    </source>
</evidence>
<reference evidence="1" key="1">
    <citation type="submission" date="2019-05" db="EMBL/GenBank/DDBJ databases">
        <title>The de novo reference genome and transcriptome assemblies of the wild tomato species Solanum chilense.</title>
        <authorList>
            <person name="Stam R."/>
            <person name="Nosenko T."/>
            <person name="Hoerger A.C."/>
            <person name="Stephan W."/>
            <person name="Seidel M.A."/>
            <person name="Kuhn J.M.M."/>
            <person name="Haberer G."/>
            <person name="Tellier A."/>
        </authorList>
    </citation>
    <scope>NUCLEOTIDE SEQUENCE</scope>
    <source>
        <tissue evidence="1">Mature leaves</tissue>
    </source>
</reference>
<dbReference type="AlphaFoldDB" id="A0A6N2B2W7"/>
<proteinExistence type="predicted"/>
<comment type="caution">
    <text evidence="1">The sequence shown here is derived from an EMBL/GenBank/DDBJ whole genome shotgun (WGS) entry which is preliminary data.</text>
</comment>
<accession>A0A6N2B2W7</accession>
<name>A0A6N2B2W7_SOLCI</name>